<feature type="compositionally biased region" description="Low complexity" evidence="1">
    <location>
        <begin position="47"/>
        <end position="59"/>
    </location>
</feature>
<sequence>MYAPRTTRAGPAARTLAAPAGALVRTTRSKEYAHARHDHPPSDREAAAGLAAGTASAEAGGRRDHPRLPRPHEYCQKHGYLGSVATNPRCVGHRGELVGIDMNDACAWHYPDGPHRANFHRADDAFSWYCY</sequence>
<feature type="compositionally biased region" description="Basic and acidic residues" evidence="1">
    <location>
        <begin position="60"/>
        <end position="73"/>
    </location>
</feature>
<keyword evidence="3" id="KW-1185">Reference proteome</keyword>
<name>A0A1H7S4E8_9ACTN</name>
<evidence type="ECO:0000313" key="3">
    <source>
        <dbReference type="Proteomes" id="UP000198953"/>
    </source>
</evidence>
<accession>A0A1H7S4E8</accession>
<protein>
    <submittedName>
        <fullName evidence="2">Uncharacterized protein</fullName>
    </submittedName>
</protein>
<dbReference type="AlphaFoldDB" id="A0A1H7S4E8"/>
<gene>
    <name evidence="2" type="ORF">SAMN05660976_03049</name>
</gene>
<dbReference type="Proteomes" id="UP000198953">
    <property type="component" value="Unassembled WGS sequence"/>
</dbReference>
<dbReference type="EMBL" id="FOBF01000006">
    <property type="protein sequence ID" value="SEL67541.1"/>
    <property type="molecule type" value="Genomic_DNA"/>
</dbReference>
<reference evidence="2 3" key="1">
    <citation type="submission" date="2016-10" db="EMBL/GenBank/DDBJ databases">
        <authorList>
            <person name="de Groot N.N."/>
        </authorList>
    </citation>
    <scope>NUCLEOTIDE SEQUENCE [LARGE SCALE GENOMIC DNA]</scope>
    <source>
        <strain evidence="2 3">DSM 43357</strain>
    </source>
</reference>
<proteinExistence type="predicted"/>
<organism evidence="2 3">
    <name type="scientific">Nonomuraea pusilla</name>
    <dbReference type="NCBI Taxonomy" id="46177"/>
    <lineage>
        <taxon>Bacteria</taxon>
        <taxon>Bacillati</taxon>
        <taxon>Actinomycetota</taxon>
        <taxon>Actinomycetes</taxon>
        <taxon>Streptosporangiales</taxon>
        <taxon>Streptosporangiaceae</taxon>
        <taxon>Nonomuraea</taxon>
    </lineage>
</organism>
<feature type="region of interest" description="Disordered" evidence="1">
    <location>
        <begin position="1"/>
        <end position="73"/>
    </location>
</feature>
<feature type="compositionally biased region" description="Basic and acidic residues" evidence="1">
    <location>
        <begin position="28"/>
        <end position="46"/>
    </location>
</feature>
<feature type="compositionally biased region" description="Low complexity" evidence="1">
    <location>
        <begin position="1"/>
        <end position="23"/>
    </location>
</feature>
<dbReference type="RefSeq" id="WP_091100931.1">
    <property type="nucleotide sequence ID" value="NZ_FOBF01000006.1"/>
</dbReference>
<evidence type="ECO:0000313" key="2">
    <source>
        <dbReference type="EMBL" id="SEL67541.1"/>
    </source>
</evidence>
<evidence type="ECO:0000256" key="1">
    <source>
        <dbReference type="SAM" id="MobiDB-lite"/>
    </source>
</evidence>